<keyword evidence="2" id="KW-0274">FAD</keyword>
<reference evidence="7 8" key="1">
    <citation type="submission" date="2021-03" db="EMBL/GenBank/DDBJ databases">
        <title>Sequencing the genomes of 1000 actinobacteria strains.</title>
        <authorList>
            <person name="Klenk H.-P."/>
        </authorList>
    </citation>
    <scope>NUCLEOTIDE SEQUENCE [LARGE SCALE GENOMIC DNA]</scope>
    <source>
        <strain evidence="7 8">DSM 45256</strain>
    </source>
</reference>
<evidence type="ECO:0000313" key="7">
    <source>
        <dbReference type="EMBL" id="MBP2365113.1"/>
    </source>
</evidence>
<dbReference type="Pfam" id="PF11794">
    <property type="entry name" value="HpaB_N"/>
    <property type="match status" value="1"/>
</dbReference>
<dbReference type="SUPFAM" id="SSF56645">
    <property type="entry name" value="Acyl-CoA dehydrogenase NM domain-like"/>
    <property type="match status" value="1"/>
</dbReference>
<keyword evidence="3 7" id="KW-0560">Oxidoreductase</keyword>
<feature type="domain" description="HpaB/PvcC/4-BUDH N-terminal" evidence="6">
    <location>
        <begin position="19"/>
        <end position="284"/>
    </location>
</feature>
<evidence type="ECO:0000259" key="6">
    <source>
        <dbReference type="Pfam" id="PF11794"/>
    </source>
</evidence>
<dbReference type="Proteomes" id="UP001519295">
    <property type="component" value="Unassembled WGS sequence"/>
</dbReference>
<dbReference type="PANTHER" id="PTHR36117">
    <property type="entry name" value="4-HYDROXYPHENYLACETATE 3-MONOOXYGENASE-RELATED"/>
    <property type="match status" value="1"/>
</dbReference>
<evidence type="ECO:0000256" key="3">
    <source>
        <dbReference type="ARBA" id="ARBA00023002"/>
    </source>
</evidence>
<dbReference type="SUPFAM" id="SSF47203">
    <property type="entry name" value="Acyl-CoA dehydrogenase C-terminal domain-like"/>
    <property type="match status" value="1"/>
</dbReference>
<dbReference type="PANTHER" id="PTHR36117:SF3">
    <property type="entry name" value="4-HYDROXYPHENYLACETATE 3-MONOOXYGENASE-RELATED"/>
    <property type="match status" value="1"/>
</dbReference>
<dbReference type="Gene3D" id="1.10.3140.10">
    <property type="entry name" value="4-hydroxybutyryl-coa dehydratase, domain 1"/>
    <property type="match status" value="1"/>
</dbReference>
<evidence type="ECO:0000256" key="4">
    <source>
        <dbReference type="SAM" id="MobiDB-lite"/>
    </source>
</evidence>
<evidence type="ECO:0000256" key="1">
    <source>
        <dbReference type="ARBA" id="ARBA00022630"/>
    </source>
</evidence>
<dbReference type="Gene3D" id="2.40.110.10">
    <property type="entry name" value="Butyryl-CoA Dehydrogenase, subunit A, domain 2"/>
    <property type="match status" value="1"/>
</dbReference>
<dbReference type="InterPro" id="IPR024719">
    <property type="entry name" value="HpaB/PvcC/4-BUDH_C"/>
</dbReference>
<evidence type="ECO:0000259" key="5">
    <source>
        <dbReference type="Pfam" id="PF03241"/>
    </source>
</evidence>
<keyword evidence="1" id="KW-0285">Flavoprotein</keyword>
<dbReference type="InterPro" id="IPR009100">
    <property type="entry name" value="AcylCoA_DH/oxidase_NM_dom_sf"/>
</dbReference>
<feature type="region of interest" description="Disordered" evidence="4">
    <location>
        <begin position="1"/>
        <end position="20"/>
    </location>
</feature>
<keyword evidence="8" id="KW-1185">Reference proteome</keyword>
<dbReference type="InterPro" id="IPR024674">
    <property type="entry name" value="HpaB/PvcC/4-BUDH_N"/>
</dbReference>
<dbReference type="Gene3D" id="1.20.140.10">
    <property type="entry name" value="Butyryl-CoA Dehydrogenase, subunit A, domain 3"/>
    <property type="match status" value="1"/>
</dbReference>
<accession>A0ABS4VMF8</accession>
<dbReference type="PIRSF" id="PIRSF000331">
    <property type="entry name" value="HpaA_HpaB"/>
    <property type="match status" value="1"/>
</dbReference>
<organism evidence="7 8">
    <name type="scientific">Pseudonocardia parietis</name>
    <dbReference type="NCBI Taxonomy" id="570936"/>
    <lineage>
        <taxon>Bacteria</taxon>
        <taxon>Bacillati</taxon>
        <taxon>Actinomycetota</taxon>
        <taxon>Actinomycetes</taxon>
        <taxon>Pseudonocardiales</taxon>
        <taxon>Pseudonocardiaceae</taxon>
        <taxon>Pseudonocardia</taxon>
    </lineage>
</organism>
<dbReference type="InterPro" id="IPR004925">
    <property type="entry name" value="HpaB/PvcC/4-BUDH"/>
</dbReference>
<dbReference type="RefSeq" id="WP_210025065.1">
    <property type="nucleotide sequence ID" value="NZ_JAGINU010000001.1"/>
</dbReference>
<dbReference type="InterPro" id="IPR036250">
    <property type="entry name" value="AcylCo_DH-like_C"/>
</dbReference>
<sequence>MSPAMNTLPHEQTTTGPPTGEQYLESLRDGRAIYFDGELVDDVTTHPAFATSARSVARLYDTLHDPEKQDLLTYVTPRGTRSHKFYKVPTSSQDLFESRDAIAEWARMSYGILSRGPDYKASLIGALAADTGFYGEFAPNVARICEEITDGVKFVNLSLLNPAGDRLKPLAQQRDVTMHVVKERDDGIVVRGARMISTGSAFSHVTFITQFVQAQQLGAAEEDFALSFFVPMNAPGMKFIGRPSYEHMAKRLGSPFDYPLSSRFDETDMSIVLDDVFIPWENVIAYRNPEVCNQIFLRGFAQRLIFHAAARSAVKLDFLCGLLLKAVEMNQVVNFRGVQVELGELIGLRHQIWALSTAMAAEPDPGPGGAAVPSSRYALQWRNSYGEIFGQIKAKFQHLLAGGLIQIPSSSRDFKNPESRRYLDAYWKGATATAEERVKLVRLIWDVLATEFGGRTEMHERNHGGSFEGNRLETYQTAQHMGDTTRFTDLVDQCMSEYDLDGWTGDVWPKWSNA</sequence>
<evidence type="ECO:0000313" key="8">
    <source>
        <dbReference type="Proteomes" id="UP001519295"/>
    </source>
</evidence>
<gene>
    <name evidence="7" type="ORF">JOF36_000809</name>
</gene>
<dbReference type="EMBL" id="JAGINU010000001">
    <property type="protein sequence ID" value="MBP2365113.1"/>
    <property type="molecule type" value="Genomic_DNA"/>
</dbReference>
<comment type="caution">
    <text evidence="7">The sequence shown here is derived from an EMBL/GenBank/DDBJ whole genome shotgun (WGS) entry which is preliminary data.</text>
</comment>
<feature type="domain" description="HpaB/PvcC/4-BUDH C-terminal" evidence="5">
    <location>
        <begin position="295"/>
        <end position="490"/>
    </location>
</feature>
<dbReference type="GO" id="GO:0052881">
    <property type="term" value="F:4-hydroxyphenylacetate 3-monooxygenase activity"/>
    <property type="evidence" value="ECO:0007669"/>
    <property type="project" value="UniProtKB-EC"/>
</dbReference>
<protein>
    <submittedName>
        <fullName evidence="7">4-hydroxyphenylacetate 3-monooxygenase</fullName>
        <ecNumber evidence="7">1.14.14.9</ecNumber>
    </submittedName>
</protein>
<dbReference type="EC" id="1.14.14.9" evidence="7"/>
<evidence type="ECO:0000256" key="2">
    <source>
        <dbReference type="ARBA" id="ARBA00022827"/>
    </source>
</evidence>
<name>A0ABS4VMF8_9PSEU</name>
<proteinExistence type="predicted"/>
<dbReference type="Pfam" id="PF03241">
    <property type="entry name" value="HpaB"/>
    <property type="match status" value="1"/>
</dbReference>
<dbReference type="InterPro" id="IPR046373">
    <property type="entry name" value="Acyl-CoA_Oxase/DH_mid-dom_sf"/>
</dbReference>